<name>A0A4Y2AY27_ARAVE</name>
<accession>A0A4Y2AY27</accession>
<proteinExistence type="predicted"/>
<evidence type="ECO:0000313" key="2">
    <source>
        <dbReference type="Proteomes" id="UP000499080"/>
    </source>
</evidence>
<reference evidence="1 2" key="1">
    <citation type="journal article" date="2019" name="Sci. Rep.">
        <title>Orb-weaving spider Araneus ventricosus genome elucidates the spidroin gene catalogue.</title>
        <authorList>
            <person name="Kono N."/>
            <person name="Nakamura H."/>
            <person name="Ohtoshi R."/>
            <person name="Moran D.A.P."/>
            <person name="Shinohara A."/>
            <person name="Yoshida Y."/>
            <person name="Fujiwara M."/>
            <person name="Mori M."/>
            <person name="Tomita M."/>
            <person name="Arakawa K."/>
        </authorList>
    </citation>
    <scope>NUCLEOTIDE SEQUENCE [LARGE SCALE GENOMIC DNA]</scope>
</reference>
<dbReference type="Proteomes" id="UP000499080">
    <property type="component" value="Unassembled WGS sequence"/>
</dbReference>
<keyword evidence="2" id="KW-1185">Reference proteome</keyword>
<sequence>MEPSGPKAETLPLVHRGLTEAQNDELNQILYPLSENRTGILTGDGTKEANHLLIVAKSSIFGELSPSSANLRRSHVVAASGGFTVEVESRQSGGNSRDL</sequence>
<dbReference type="AlphaFoldDB" id="A0A4Y2AY27"/>
<gene>
    <name evidence="1" type="ORF">AVEN_191125_1</name>
</gene>
<evidence type="ECO:0000313" key="1">
    <source>
        <dbReference type="EMBL" id="GBL84673.1"/>
    </source>
</evidence>
<protein>
    <submittedName>
        <fullName evidence="1">Uncharacterized protein</fullName>
    </submittedName>
</protein>
<dbReference type="EMBL" id="BGPR01000038">
    <property type="protein sequence ID" value="GBL84673.1"/>
    <property type="molecule type" value="Genomic_DNA"/>
</dbReference>
<organism evidence="1 2">
    <name type="scientific">Araneus ventricosus</name>
    <name type="common">Orbweaver spider</name>
    <name type="synonym">Epeira ventricosa</name>
    <dbReference type="NCBI Taxonomy" id="182803"/>
    <lineage>
        <taxon>Eukaryota</taxon>
        <taxon>Metazoa</taxon>
        <taxon>Ecdysozoa</taxon>
        <taxon>Arthropoda</taxon>
        <taxon>Chelicerata</taxon>
        <taxon>Arachnida</taxon>
        <taxon>Araneae</taxon>
        <taxon>Araneomorphae</taxon>
        <taxon>Entelegynae</taxon>
        <taxon>Araneoidea</taxon>
        <taxon>Araneidae</taxon>
        <taxon>Araneus</taxon>
    </lineage>
</organism>
<comment type="caution">
    <text evidence="1">The sequence shown here is derived from an EMBL/GenBank/DDBJ whole genome shotgun (WGS) entry which is preliminary data.</text>
</comment>